<feature type="domain" description="Glycosyltransferase subfamily 4-like N-terminal" evidence="2">
    <location>
        <begin position="13"/>
        <end position="170"/>
    </location>
</feature>
<keyword evidence="4" id="KW-1185">Reference proteome</keyword>
<accession>A0ABW3H8A0</accession>
<dbReference type="GO" id="GO:0016757">
    <property type="term" value="F:glycosyltransferase activity"/>
    <property type="evidence" value="ECO:0007669"/>
    <property type="project" value="UniProtKB-KW"/>
</dbReference>
<evidence type="ECO:0000259" key="2">
    <source>
        <dbReference type="Pfam" id="PF13579"/>
    </source>
</evidence>
<dbReference type="InterPro" id="IPR001296">
    <property type="entry name" value="Glyco_trans_1"/>
</dbReference>
<dbReference type="Gene3D" id="3.40.50.2000">
    <property type="entry name" value="Glycogen Phosphorylase B"/>
    <property type="match status" value="2"/>
</dbReference>
<proteinExistence type="predicted"/>
<keyword evidence="3" id="KW-0328">Glycosyltransferase</keyword>
<dbReference type="Pfam" id="PF13579">
    <property type="entry name" value="Glyco_trans_4_4"/>
    <property type="match status" value="1"/>
</dbReference>
<sequence>MRIVHAITRFIRGGADENTLLTVNGQAAAGHDVHLIHGDYHETMIAAVDPRVTLHHEPSLVRAVRPVEDLRCLRAMTRYFREHRPDIVHTHESKAGAIGRAAAWRARVPTIVHTVHILPFIGVSAPVAAVYLGIEKLAARVTRAFIDVSPGMREACLERGIGTAANHRVIESGMDIDRFRAAAPLAEFAAEGVVTGLISGTLEPRKRVAELIEALVRSGRSDWRLLIAGAGDEQERIAALVRAHGLEQRVLLLGFRPDLDRLIASADICIHAATNEGLPRVIVQYVLAGRPVVASHLVGIEYVVRDGANGLIVDGGDTDALASAFFALADDPARRAAMAEAARAIDLSRWDHREMVRAIEEVYAAAVGQGATPPAPARV</sequence>
<name>A0ABW3H8A0_9SPHN</name>
<protein>
    <submittedName>
        <fullName evidence="3">Glycosyltransferase</fullName>
        <ecNumber evidence="3">2.4.-.-</ecNumber>
    </submittedName>
</protein>
<dbReference type="Proteomes" id="UP001596977">
    <property type="component" value="Unassembled WGS sequence"/>
</dbReference>
<reference evidence="4" key="1">
    <citation type="journal article" date="2019" name="Int. J. Syst. Evol. Microbiol.">
        <title>The Global Catalogue of Microorganisms (GCM) 10K type strain sequencing project: providing services to taxonomists for standard genome sequencing and annotation.</title>
        <authorList>
            <consortium name="The Broad Institute Genomics Platform"/>
            <consortium name="The Broad Institute Genome Sequencing Center for Infectious Disease"/>
            <person name="Wu L."/>
            <person name="Ma J."/>
        </authorList>
    </citation>
    <scope>NUCLEOTIDE SEQUENCE [LARGE SCALE GENOMIC DNA]</scope>
    <source>
        <strain evidence="4">CCUG 62982</strain>
    </source>
</reference>
<keyword evidence="3" id="KW-0808">Transferase</keyword>
<evidence type="ECO:0000313" key="4">
    <source>
        <dbReference type="Proteomes" id="UP001596977"/>
    </source>
</evidence>
<gene>
    <name evidence="3" type="ORF">ACFQ1E_12790</name>
</gene>
<dbReference type="Pfam" id="PF00534">
    <property type="entry name" value="Glycos_transf_1"/>
    <property type="match status" value="1"/>
</dbReference>
<evidence type="ECO:0000259" key="1">
    <source>
        <dbReference type="Pfam" id="PF00534"/>
    </source>
</evidence>
<feature type="domain" description="Glycosyl transferase family 1" evidence="1">
    <location>
        <begin position="197"/>
        <end position="343"/>
    </location>
</feature>
<organism evidence="3 4">
    <name type="scientific">Sphingomonas canadensis</name>
    <dbReference type="NCBI Taxonomy" id="1219257"/>
    <lineage>
        <taxon>Bacteria</taxon>
        <taxon>Pseudomonadati</taxon>
        <taxon>Pseudomonadota</taxon>
        <taxon>Alphaproteobacteria</taxon>
        <taxon>Sphingomonadales</taxon>
        <taxon>Sphingomonadaceae</taxon>
        <taxon>Sphingomonas</taxon>
    </lineage>
</organism>
<dbReference type="RefSeq" id="WP_264945043.1">
    <property type="nucleotide sequence ID" value="NZ_JAPDRA010000006.1"/>
</dbReference>
<dbReference type="EMBL" id="JBHTJG010000006">
    <property type="protein sequence ID" value="MFD0947219.1"/>
    <property type="molecule type" value="Genomic_DNA"/>
</dbReference>
<evidence type="ECO:0000313" key="3">
    <source>
        <dbReference type="EMBL" id="MFD0947219.1"/>
    </source>
</evidence>
<comment type="caution">
    <text evidence="3">The sequence shown here is derived from an EMBL/GenBank/DDBJ whole genome shotgun (WGS) entry which is preliminary data.</text>
</comment>
<dbReference type="EC" id="2.4.-.-" evidence="3"/>
<dbReference type="SUPFAM" id="SSF53756">
    <property type="entry name" value="UDP-Glycosyltransferase/glycogen phosphorylase"/>
    <property type="match status" value="1"/>
</dbReference>
<dbReference type="PANTHER" id="PTHR12526">
    <property type="entry name" value="GLYCOSYLTRANSFERASE"/>
    <property type="match status" value="1"/>
</dbReference>
<dbReference type="InterPro" id="IPR028098">
    <property type="entry name" value="Glyco_trans_4-like_N"/>
</dbReference>